<dbReference type="NCBIfam" id="TIGR01479">
    <property type="entry name" value="GMP_PMI"/>
    <property type="match status" value="1"/>
</dbReference>
<dbReference type="InterPro" id="IPR011051">
    <property type="entry name" value="RmlC_Cupin_sf"/>
</dbReference>
<dbReference type="GO" id="GO:0016853">
    <property type="term" value="F:isomerase activity"/>
    <property type="evidence" value="ECO:0007669"/>
    <property type="project" value="UniProtKB-KW"/>
</dbReference>
<keyword evidence="6" id="KW-0342">GTP-binding</keyword>
<evidence type="ECO:0000259" key="10">
    <source>
        <dbReference type="Pfam" id="PF01050"/>
    </source>
</evidence>
<dbReference type="Proteomes" id="UP000732193">
    <property type="component" value="Unassembled WGS sequence"/>
</dbReference>
<dbReference type="CDD" id="cd02213">
    <property type="entry name" value="cupin_PMI_typeII_C"/>
    <property type="match status" value="1"/>
</dbReference>
<dbReference type="InterPro" id="IPR014710">
    <property type="entry name" value="RmlC-like_jellyroll"/>
</dbReference>
<keyword evidence="12" id="KW-1185">Reference proteome</keyword>
<dbReference type="SUPFAM" id="SSF51182">
    <property type="entry name" value="RmlC-like cupins"/>
    <property type="match status" value="1"/>
</dbReference>
<evidence type="ECO:0000256" key="6">
    <source>
        <dbReference type="ARBA" id="ARBA00023134"/>
    </source>
</evidence>
<keyword evidence="5" id="KW-0547">Nucleotide-binding</keyword>
<dbReference type="InterPro" id="IPR006375">
    <property type="entry name" value="Man1P_GuaTrfase/Man6P_Isoase"/>
</dbReference>
<dbReference type="InterPro" id="IPR049577">
    <property type="entry name" value="GMPP_N"/>
</dbReference>
<evidence type="ECO:0000256" key="3">
    <source>
        <dbReference type="ARBA" id="ARBA00022679"/>
    </source>
</evidence>
<dbReference type="Gene3D" id="3.90.550.10">
    <property type="entry name" value="Spore Coat Polysaccharide Biosynthesis Protein SpsA, Chain A"/>
    <property type="match status" value="1"/>
</dbReference>
<evidence type="ECO:0000256" key="1">
    <source>
        <dbReference type="ARBA" id="ARBA00006115"/>
    </source>
</evidence>
<evidence type="ECO:0000313" key="12">
    <source>
        <dbReference type="Proteomes" id="UP000732193"/>
    </source>
</evidence>
<dbReference type="InterPro" id="IPR029044">
    <property type="entry name" value="Nucleotide-diphossugar_trans"/>
</dbReference>
<proteinExistence type="inferred from homology"/>
<comment type="similarity">
    <text evidence="1 8">Belongs to the mannose-6-phosphate isomerase type 2 family.</text>
</comment>
<evidence type="ECO:0000256" key="2">
    <source>
        <dbReference type="ARBA" id="ARBA00012387"/>
    </source>
</evidence>
<keyword evidence="11" id="KW-0413">Isomerase</keyword>
<dbReference type="InterPro" id="IPR051161">
    <property type="entry name" value="Mannose-6P_isomerase_type2"/>
</dbReference>
<sequence length="484" mass="52259">MTTNDITPVILCGGSGTRLWPVSRKSFPKQFIDLIGKGSLFQQSGKRLSGSGFAEPIIVTNSDFRFIATQQLHDAGITPNSVLIEPEARNTAPALLAAALVAAQKDPAQLMLAAPSDHYITQADVFRDNVCRGVAAAQAGQIVTFGITPDKPETGYGYLELGTDTVHGAMPLKRFVEKPVLAEAQRMLDAGGYLWNAGIFMYAAQTMIDAFAAHAPEMLAHVRAAVDAAEPDLGFLRLDPDAWAKCEDISVDFAIMEKVSNLSVIAHDGDWSDMGGWNAVHMHAEKDANGVALQGAAHAVECKDTLLRSESGSVQLVGLGLENIVAVAMPDAVLVADRSRTSTLGDVVKQMRAAAVPQADNFPKDHRPWGFFETLILSDSFQVKRIVVNPGAALSLQSHEHRSEHWIVVVGTAKVTVGPDRDNLDVKMVNQNESVYIPLHAIHRMENPGDTPMELIEVQTGSYLGEDDIVRYEDVYSRGQGAKG</sequence>
<evidence type="ECO:0000256" key="5">
    <source>
        <dbReference type="ARBA" id="ARBA00022741"/>
    </source>
</evidence>
<dbReference type="Pfam" id="PF01050">
    <property type="entry name" value="MannoseP_isomer"/>
    <property type="match status" value="1"/>
</dbReference>
<comment type="catalytic activity">
    <reaction evidence="7">
        <text>alpha-D-mannose 1-phosphate + GTP + H(+) = GDP-alpha-D-mannose + diphosphate</text>
        <dbReference type="Rhea" id="RHEA:15229"/>
        <dbReference type="ChEBI" id="CHEBI:15378"/>
        <dbReference type="ChEBI" id="CHEBI:33019"/>
        <dbReference type="ChEBI" id="CHEBI:37565"/>
        <dbReference type="ChEBI" id="CHEBI:57527"/>
        <dbReference type="ChEBI" id="CHEBI:58409"/>
        <dbReference type="EC" id="2.7.7.13"/>
    </reaction>
</comment>
<dbReference type="PANTHER" id="PTHR46390">
    <property type="entry name" value="MANNOSE-1-PHOSPHATE GUANYLYLTRANSFERASE"/>
    <property type="match status" value="1"/>
</dbReference>
<dbReference type="EMBL" id="JAFBRM010000002">
    <property type="protein sequence ID" value="MBM1713824.1"/>
    <property type="molecule type" value="Genomic_DNA"/>
</dbReference>
<name>A0AAE2VXW8_9RHOB</name>
<evidence type="ECO:0000259" key="9">
    <source>
        <dbReference type="Pfam" id="PF00483"/>
    </source>
</evidence>
<dbReference type="SUPFAM" id="SSF53448">
    <property type="entry name" value="Nucleotide-diphospho-sugar transferases"/>
    <property type="match status" value="1"/>
</dbReference>
<dbReference type="GO" id="GO:0009298">
    <property type="term" value="P:GDP-mannose biosynthetic process"/>
    <property type="evidence" value="ECO:0007669"/>
    <property type="project" value="TreeGrafter"/>
</dbReference>
<dbReference type="AlphaFoldDB" id="A0AAE2VXW8"/>
<accession>A0AAE2VXW8</accession>
<evidence type="ECO:0000256" key="7">
    <source>
        <dbReference type="ARBA" id="ARBA00047343"/>
    </source>
</evidence>
<dbReference type="Pfam" id="PF00483">
    <property type="entry name" value="NTP_transferase"/>
    <property type="match status" value="1"/>
</dbReference>
<dbReference type="GO" id="GO:0004475">
    <property type="term" value="F:mannose-1-phosphate guanylyltransferase (GTP) activity"/>
    <property type="evidence" value="ECO:0007669"/>
    <property type="project" value="UniProtKB-EC"/>
</dbReference>
<dbReference type="InterPro" id="IPR001538">
    <property type="entry name" value="Man6P_isomerase-2_C"/>
</dbReference>
<evidence type="ECO:0000313" key="11">
    <source>
        <dbReference type="EMBL" id="MBM1713824.1"/>
    </source>
</evidence>
<keyword evidence="4 11" id="KW-0548">Nucleotidyltransferase</keyword>
<dbReference type="GO" id="GO:0000271">
    <property type="term" value="P:polysaccharide biosynthetic process"/>
    <property type="evidence" value="ECO:0007669"/>
    <property type="project" value="InterPro"/>
</dbReference>
<feature type="domain" description="Mannose-6-phosphate isomerase type II C-terminal" evidence="10">
    <location>
        <begin position="363"/>
        <end position="474"/>
    </location>
</feature>
<organism evidence="11 12">
    <name type="scientific">Sulfitobacter geojensis</name>
    <dbReference type="NCBI Taxonomy" id="1342299"/>
    <lineage>
        <taxon>Bacteria</taxon>
        <taxon>Pseudomonadati</taxon>
        <taxon>Pseudomonadota</taxon>
        <taxon>Alphaproteobacteria</taxon>
        <taxon>Rhodobacterales</taxon>
        <taxon>Roseobacteraceae</taxon>
        <taxon>Sulfitobacter</taxon>
    </lineage>
</organism>
<comment type="caution">
    <text evidence="11">The sequence shown here is derived from an EMBL/GenBank/DDBJ whole genome shotgun (WGS) entry which is preliminary data.</text>
</comment>
<gene>
    <name evidence="11" type="ORF">JQV55_09645</name>
</gene>
<feature type="domain" description="Nucleotidyl transferase" evidence="9">
    <location>
        <begin position="8"/>
        <end position="287"/>
    </location>
</feature>
<dbReference type="Gene3D" id="2.60.120.10">
    <property type="entry name" value="Jelly Rolls"/>
    <property type="match status" value="1"/>
</dbReference>
<reference evidence="11 12" key="1">
    <citation type="submission" date="2021-01" db="EMBL/GenBank/DDBJ databases">
        <title>Diatom-associated Roseobacters Show Island Model of Population Structure.</title>
        <authorList>
            <person name="Qu L."/>
            <person name="Feng X."/>
            <person name="Chen Y."/>
            <person name="Li L."/>
            <person name="Wang X."/>
            <person name="Hu Z."/>
            <person name="Wang H."/>
            <person name="Luo H."/>
        </authorList>
    </citation>
    <scope>NUCLEOTIDE SEQUENCE [LARGE SCALE GENOMIC DNA]</scope>
    <source>
        <strain evidence="11 12">TR60-84</strain>
    </source>
</reference>
<keyword evidence="3 11" id="KW-0808">Transferase</keyword>
<evidence type="ECO:0000256" key="4">
    <source>
        <dbReference type="ARBA" id="ARBA00022695"/>
    </source>
</evidence>
<dbReference type="GO" id="GO:0005525">
    <property type="term" value="F:GTP binding"/>
    <property type="evidence" value="ECO:0007669"/>
    <property type="project" value="UniProtKB-KW"/>
</dbReference>
<dbReference type="CDD" id="cd02509">
    <property type="entry name" value="GDP-M1P_Guanylyltransferase"/>
    <property type="match status" value="1"/>
</dbReference>
<dbReference type="InterPro" id="IPR005835">
    <property type="entry name" value="NTP_transferase_dom"/>
</dbReference>
<dbReference type="RefSeq" id="WP_203242108.1">
    <property type="nucleotide sequence ID" value="NZ_JAFBRH010000002.1"/>
</dbReference>
<evidence type="ECO:0000256" key="8">
    <source>
        <dbReference type="RuleBase" id="RU004190"/>
    </source>
</evidence>
<dbReference type="PANTHER" id="PTHR46390:SF1">
    <property type="entry name" value="MANNOSE-1-PHOSPHATE GUANYLYLTRANSFERASE"/>
    <property type="match status" value="1"/>
</dbReference>
<protein>
    <recommendedName>
        <fullName evidence="2">mannose-1-phosphate guanylyltransferase</fullName>
        <ecNumber evidence="2">2.7.7.13</ecNumber>
    </recommendedName>
</protein>
<dbReference type="EC" id="2.7.7.13" evidence="2"/>